<protein>
    <submittedName>
        <fullName evidence="1">Uncharacterized protein</fullName>
    </submittedName>
</protein>
<dbReference type="EMBL" id="BGZK01000071">
    <property type="protein sequence ID" value="GBP15401.1"/>
    <property type="molecule type" value="Genomic_DNA"/>
</dbReference>
<organism evidence="1 2">
    <name type="scientific">Eumeta variegata</name>
    <name type="common">Bagworm moth</name>
    <name type="synonym">Eumeta japonica</name>
    <dbReference type="NCBI Taxonomy" id="151549"/>
    <lineage>
        <taxon>Eukaryota</taxon>
        <taxon>Metazoa</taxon>
        <taxon>Ecdysozoa</taxon>
        <taxon>Arthropoda</taxon>
        <taxon>Hexapoda</taxon>
        <taxon>Insecta</taxon>
        <taxon>Pterygota</taxon>
        <taxon>Neoptera</taxon>
        <taxon>Endopterygota</taxon>
        <taxon>Lepidoptera</taxon>
        <taxon>Glossata</taxon>
        <taxon>Ditrysia</taxon>
        <taxon>Tineoidea</taxon>
        <taxon>Psychidae</taxon>
        <taxon>Oiketicinae</taxon>
        <taxon>Eumeta</taxon>
    </lineage>
</organism>
<comment type="caution">
    <text evidence="1">The sequence shown here is derived from an EMBL/GenBank/DDBJ whole genome shotgun (WGS) entry which is preliminary data.</text>
</comment>
<dbReference type="OrthoDB" id="5847285at2759"/>
<gene>
    <name evidence="1" type="ORF">EVAR_80574_1</name>
</gene>
<dbReference type="AlphaFoldDB" id="A0A4C1TNS5"/>
<evidence type="ECO:0000313" key="2">
    <source>
        <dbReference type="Proteomes" id="UP000299102"/>
    </source>
</evidence>
<accession>A0A4C1TNS5</accession>
<sequence>MCDMCREFQFSLLQNLLKSFPNAATKLESTVGVYSVLDEGCGSLYPAPSSPLEAKPSRAQLASDLLQQLDNQCKQVYAGVRWGARGDSGRSRTAALKARRTSSARDVACTRRFVRQSLVSRSASPSPLPSPLQVSDRCARAPPLTRDHKRYREDVLRARALGPRPMSAADAPFVRR</sequence>
<reference evidence="1 2" key="1">
    <citation type="journal article" date="2019" name="Commun. Biol.">
        <title>The bagworm genome reveals a unique fibroin gene that provides high tensile strength.</title>
        <authorList>
            <person name="Kono N."/>
            <person name="Nakamura H."/>
            <person name="Ohtoshi R."/>
            <person name="Tomita M."/>
            <person name="Numata K."/>
            <person name="Arakawa K."/>
        </authorList>
    </citation>
    <scope>NUCLEOTIDE SEQUENCE [LARGE SCALE GENOMIC DNA]</scope>
</reference>
<evidence type="ECO:0000313" key="1">
    <source>
        <dbReference type="EMBL" id="GBP15401.1"/>
    </source>
</evidence>
<name>A0A4C1TNS5_EUMVA</name>
<keyword evidence="2" id="KW-1185">Reference proteome</keyword>
<dbReference type="Proteomes" id="UP000299102">
    <property type="component" value="Unassembled WGS sequence"/>
</dbReference>
<proteinExistence type="predicted"/>